<comment type="catalytic activity">
    <reaction evidence="16 17">
        <text>a ubiquinone + NADH + 5 H(+)(in) = a ubiquinol + NAD(+) + 4 H(+)(out)</text>
        <dbReference type="Rhea" id="RHEA:29091"/>
        <dbReference type="Rhea" id="RHEA-COMP:9565"/>
        <dbReference type="Rhea" id="RHEA-COMP:9566"/>
        <dbReference type="ChEBI" id="CHEBI:15378"/>
        <dbReference type="ChEBI" id="CHEBI:16389"/>
        <dbReference type="ChEBI" id="CHEBI:17976"/>
        <dbReference type="ChEBI" id="CHEBI:57540"/>
        <dbReference type="ChEBI" id="CHEBI:57945"/>
        <dbReference type="EC" id="7.1.1.2"/>
    </reaction>
</comment>
<reference evidence="19" key="1">
    <citation type="journal article" date="2008" name="Mol. Biol. Evol.">
        <title>Parallel evolution of truncated transfer RNA genes in arachnid mitochondrial genomes.</title>
        <authorList>
            <person name="Masta S.E."/>
            <person name="Boore J.L."/>
        </authorList>
    </citation>
    <scope>NUCLEOTIDE SEQUENCE</scope>
</reference>
<evidence type="ECO:0000256" key="14">
    <source>
        <dbReference type="ARBA" id="ARBA00023128"/>
    </source>
</evidence>
<evidence type="ECO:0000256" key="10">
    <source>
        <dbReference type="ARBA" id="ARBA00022982"/>
    </source>
</evidence>
<dbReference type="GO" id="GO:0003954">
    <property type="term" value="F:NADH dehydrogenase activity"/>
    <property type="evidence" value="ECO:0007669"/>
    <property type="project" value="TreeGrafter"/>
</dbReference>
<evidence type="ECO:0000259" key="18">
    <source>
        <dbReference type="Pfam" id="PF00361"/>
    </source>
</evidence>
<feature type="transmembrane region" description="Helical" evidence="17">
    <location>
        <begin position="256"/>
        <end position="276"/>
    </location>
</feature>
<protein>
    <recommendedName>
        <fullName evidence="5 17">NADH-ubiquinone oxidoreductase chain 4</fullName>
        <ecNumber evidence="4 17">7.1.1.2</ecNumber>
    </recommendedName>
</protein>
<comment type="subcellular location">
    <subcellularLocation>
        <location evidence="2 17">Mitochondrion membrane</location>
        <topology evidence="2 17">Multi-pass membrane protein</topology>
    </subcellularLocation>
</comment>
<keyword evidence="12 17" id="KW-0520">NAD</keyword>
<evidence type="ECO:0000313" key="19">
    <source>
        <dbReference type="EMBL" id="ACA62664.1"/>
    </source>
</evidence>
<feature type="transmembrane region" description="Helical" evidence="17">
    <location>
        <begin position="99"/>
        <end position="117"/>
    </location>
</feature>
<keyword evidence="8 17" id="KW-0812">Transmembrane</keyword>
<keyword evidence="10 17" id="KW-0249">Electron transport</keyword>
<evidence type="ECO:0000256" key="3">
    <source>
        <dbReference type="ARBA" id="ARBA00009025"/>
    </source>
</evidence>
<keyword evidence="15 17" id="KW-0472">Membrane</keyword>
<dbReference type="InterPro" id="IPR001750">
    <property type="entry name" value="ND/Mrp_TM"/>
</dbReference>
<keyword evidence="7 17" id="KW-0679">Respiratory chain</keyword>
<evidence type="ECO:0000256" key="4">
    <source>
        <dbReference type="ARBA" id="ARBA00012944"/>
    </source>
</evidence>
<evidence type="ECO:0000256" key="13">
    <source>
        <dbReference type="ARBA" id="ARBA00023075"/>
    </source>
</evidence>
<feature type="transmembrane region" description="Helical" evidence="17">
    <location>
        <begin position="77"/>
        <end position="93"/>
    </location>
</feature>
<sequence length="429" mass="47819">MMKAIFMIFYMLFLLPNLKMALILFASLILLWLTSPPNSSSTSLSSLFMVDTLSFALISLTLMTIILILLSSFYMSEIYSLSITITTLLFVSFSSSNTFVFYISFEAVLIPTIFLIVQKGGAPERIKAGMYMLLYTIFASLPLLLGISYYFAFSSFPLMLMNPIQFMFPVIFILAFLVKLPMYFSHLWLPKAHVEAPLEGSMILASILLKLGGFGIIRLSPSILLPTKLKSLLIAISMIGASMTSVNCLRQKDMKALVAYSSVAHMGLVLAALMTFKHVGILSATLMMLAHGLTSSALFFLVTIIYSSTHSRNIMNMKGLLLISPNLTLWWFLFSILNLSAPPSINMMSEMMIFSSLFHLDQTLTILIFMAAMSATSFCILFYANVSHNTNLFLPPNKLTLHKMNTSLLLHSAPLILLVMKSDILSLYN</sequence>
<accession>B2CKV2</accession>
<dbReference type="PANTHER" id="PTHR43507:SF20">
    <property type="entry name" value="NADH-UBIQUINONE OXIDOREDUCTASE CHAIN 4"/>
    <property type="match status" value="1"/>
</dbReference>
<evidence type="ECO:0000256" key="15">
    <source>
        <dbReference type="ARBA" id="ARBA00023136"/>
    </source>
</evidence>
<feature type="transmembrane region" description="Helical" evidence="17">
    <location>
        <begin position="229"/>
        <end position="249"/>
    </location>
</feature>
<evidence type="ECO:0000256" key="8">
    <source>
        <dbReference type="ARBA" id="ARBA00022692"/>
    </source>
</evidence>
<dbReference type="GO" id="GO:0042773">
    <property type="term" value="P:ATP synthesis coupled electron transport"/>
    <property type="evidence" value="ECO:0007669"/>
    <property type="project" value="InterPro"/>
</dbReference>
<dbReference type="EC" id="7.1.1.2" evidence="4 17"/>
<gene>
    <name evidence="19" type="primary">ND4</name>
</gene>
<feature type="transmembrane region" description="Helical" evidence="17">
    <location>
        <begin position="364"/>
        <end position="386"/>
    </location>
</feature>
<proteinExistence type="inferred from homology"/>
<evidence type="ECO:0000256" key="7">
    <source>
        <dbReference type="ARBA" id="ARBA00022660"/>
    </source>
</evidence>
<evidence type="ECO:0000256" key="17">
    <source>
        <dbReference type="RuleBase" id="RU003297"/>
    </source>
</evidence>
<feature type="transmembrane region" description="Helical" evidence="17">
    <location>
        <begin position="129"/>
        <end position="152"/>
    </location>
</feature>
<evidence type="ECO:0000256" key="9">
    <source>
        <dbReference type="ARBA" id="ARBA00022967"/>
    </source>
</evidence>
<dbReference type="Pfam" id="PF00361">
    <property type="entry name" value="Proton_antipo_M"/>
    <property type="match status" value="1"/>
</dbReference>
<name>B2CKV2_9ARAC</name>
<keyword evidence="6 17" id="KW-0813">Transport</keyword>
<evidence type="ECO:0000256" key="12">
    <source>
        <dbReference type="ARBA" id="ARBA00023027"/>
    </source>
</evidence>
<keyword evidence="13 17" id="KW-0830">Ubiquinone</keyword>
<dbReference type="GO" id="GO:0031966">
    <property type="term" value="C:mitochondrial membrane"/>
    <property type="evidence" value="ECO:0007669"/>
    <property type="project" value="UniProtKB-SubCell"/>
</dbReference>
<comment type="function">
    <text evidence="17">Core subunit of the mitochondrial membrane respiratory chain NADH dehydrogenase (Complex I) which catalyzes electron transfer from NADH through the respiratory chain, using ubiquinone as an electron acceptor. Essential for the catalytic activity and assembly of complex I.</text>
</comment>
<dbReference type="PRINTS" id="PR01437">
    <property type="entry name" value="NUOXDRDTASE4"/>
</dbReference>
<dbReference type="GO" id="GO:0015990">
    <property type="term" value="P:electron transport coupled proton transport"/>
    <property type="evidence" value="ECO:0007669"/>
    <property type="project" value="TreeGrafter"/>
</dbReference>
<feature type="transmembrane region" description="Helical" evidence="17">
    <location>
        <begin position="319"/>
        <end position="341"/>
    </location>
</feature>
<comment type="function">
    <text evidence="1">Core subunit of the mitochondrial membrane respiratory chain NADH dehydrogenase (Complex I) that is believed to belong to the minimal assembly required for catalysis. Complex I functions in the transfer of electrons from NADH to the respiratory chain. The immediate electron acceptor for the enzyme is believed to be ubiquinone.</text>
</comment>
<keyword evidence="14 17" id="KW-0496">Mitochondrion</keyword>
<evidence type="ECO:0000256" key="11">
    <source>
        <dbReference type="ARBA" id="ARBA00022989"/>
    </source>
</evidence>
<keyword evidence="11 17" id="KW-1133">Transmembrane helix</keyword>
<feature type="transmembrane region" description="Helical" evidence="17">
    <location>
        <begin position="164"/>
        <end position="184"/>
    </location>
</feature>
<organism evidence="19">
    <name type="scientific">Calisoga longitarsis</name>
    <dbReference type="NCBI Taxonomy" id="394809"/>
    <lineage>
        <taxon>Eukaryota</taxon>
        <taxon>Metazoa</taxon>
        <taxon>Ecdysozoa</taxon>
        <taxon>Arthropoda</taxon>
        <taxon>Chelicerata</taxon>
        <taxon>Arachnida</taxon>
        <taxon>Araneae</taxon>
        <taxon>Mygalomorphae</taxon>
        <taxon>Avicularoidea</taxon>
        <taxon>Nemesiidae</taxon>
        <taxon>Calisoga</taxon>
    </lineage>
</organism>
<dbReference type="InterPro" id="IPR003918">
    <property type="entry name" value="NADH_UbQ_OxRdtase"/>
</dbReference>
<dbReference type="EMBL" id="EU523754">
    <property type="protein sequence ID" value="ACA62664.1"/>
    <property type="molecule type" value="Genomic_DNA"/>
</dbReference>
<dbReference type="AlphaFoldDB" id="B2CKV2"/>
<feature type="transmembrane region" description="Helical" evidence="17">
    <location>
        <begin position="288"/>
        <end position="307"/>
    </location>
</feature>
<evidence type="ECO:0000256" key="2">
    <source>
        <dbReference type="ARBA" id="ARBA00004225"/>
    </source>
</evidence>
<feature type="transmembrane region" description="Helical" evidence="17">
    <location>
        <begin position="51"/>
        <end position="70"/>
    </location>
</feature>
<evidence type="ECO:0000256" key="1">
    <source>
        <dbReference type="ARBA" id="ARBA00003257"/>
    </source>
</evidence>
<feature type="domain" description="NADH:quinone oxidoreductase/Mrp antiporter transmembrane" evidence="18">
    <location>
        <begin position="95"/>
        <end position="370"/>
    </location>
</feature>
<geneLocation type="mitochondrion" evidence="19"/>
<feature type="transmembrane region" description="Helical" evidence="17">
    <location>
        <begin position="196"/>
        <end position="217"/>
    </location>
</feature>
<dbReference type="PANTHER" id="PTHR43507">
    <property type="entry name" value="NADH-UBIQUINONE OXIDOREDUCTASE CHAIN 4"/>
    <property type="match status" value="1"/>
</dbReference>
<keyword evidence="9" id="KW-1278">Translocase</keyword>
<dbReference type="GO" id="GO:0008137">
    <property type="term" value="F:NADH dehydrogenase (ubiquinone) activity"/>
    <property type="evidence" value="ECO:0007669"/>
    <property type="project" value="UniProtKB-UniRule"/>
</dbReference>
<comment type="similarity">
    <text evidence="3 17">Belongs to the complex I subunit 4 family.</text>
</comment>
<evidence type="ECO:0000256" key="6">
    <source>
        <dbReference type="ARBA" id="ARBA00022448"/>
    </source>
</evidence>
<evidence type="ECO:0000256" key="5">
    <source>
        <dbReference type="ARBA" id="ARBA00021006"/>
    </source>
</evidence>
<dbReference type="GO" id="GO:0048039">
    <property type="term" value="F:ubiquinone binding"/>
    <property type="evidence" value="ECO:0007669"/>
    <property type="project" value="TreeGrafter"/>
</dbReference>
<evidence type="ECO:0000256" key="16">
    <source>
        <dbReference type="ARBA" id="ARBA00049551"/>
    </source>
</evidence>